<proteinExistence type="predicted"/>
<comment type="caution">
    <text evidence="1">The sequence shown here is derived from an EMBL/GenBank/DDBJ whole genome shotgun (WGS) entry which is preliminary data.</text>
</comment>
<organism evidence="1">
    <name type="scientific">hydrocarbon metagenome</name>
    <dbReference type="NCBI Taxonomy" id="938273"/>
    <lineage>
        <taxon>unclassified sequences</taxon>
        <taxon>metagenomes</taxon>
        <taxon>ecological metagenomes</taxon>
    </lineage>
</organism>
<gene>
    <name evidence="1" type="ORF">ASZ90_001181</name>
</gene>
<name>A0A0W8G701_9ZZZZ</name>
<reference evidence="1" key="1">
    <citation type="journal article" date="2015" name="Proc. Natl. Acad. Sci. U.S.A.">
        <title>Networks of energetic and metabolic interactions define dynamics in microbial communities.</title>
        <authorList>
            <person name="Embree M."/>
            <person name="Liu J.K."/>
            <person name="Al-Bassam M.M."/>
            <person name="Zengler K."/>
        </authorList>
    </citation>
    <scope>NUCLEOTIDE SEQUENCE</scope>
</reference>
<accession>A0A0W8G701</accession>
<sequence length="39" mass="4351">MVVRAVARASFRIMSGVAAGFFAMRDLRGWERLPETHGT</sequence>
<dbReference type="EMBL" id="LNQE01000152">
    <property type="protein sequence ID" value="KUG28933.1"/>
    <property type="molecule type" value="Genomic_DNA"/>
</dbReference>
<evidence type="ECO:0000313" key="1">
    <source>
        <dbReference type="EMBL" id="KUG28933.1"/>
    </source>
</evidence>
<dbReference type="AlphaFoldDB" id="A0A0W8G701"/>
<protein>
    <submittedName>
        <fullName evidence="1">Uncharacterized protein</fullName>
    </submittedName>
</protein>